<proteinExistence type="predicted"/>
<evidence type="ECO:0000313" key="2">
    <source>
        <dbReference type="Proteomes" id="UP000439903"/>
    </source>
</evidence>
<dbReference type="OrthoDB" id="5778525at2759"/>
<dbReference type="AlphaFoldDB" id="A0A8H4EGU9"/>
<comment type="caution">
    <text evidence="1">The sequence shown here is derived from an EMBL/GenBank/DDBJ whole genome shotgun (WGS) entry which is preliminary data.</text>
</comment>
<name>A0A8H4EGU9_GIGMA</name>
<evidence type="ECO:0000313" key="1">
    <source>
        <dbReference type="EMBL" id="KAF0480817.1"/>
    </source>
</evidence>
<dbReference type="EMBL" id="WTPW01000776">
    <property type="protein sequence ID" value="KAF0480817.1"/>
    <property type="molecule type" value="Genomic_DNA"/>
</dbReference>
<accession>A0A8H4EGU9</accession>
<dbReference type="Proteomes" id="UP000439903">
    <property type="component" value="Unassembled WGS sequence"/>
</dbReference>
<organism evidence="1 2">
    <name type="scientific">Gigaspora margarita</name>
    <dbReference type="NCBI Taxonomy" id="4874"/>
    <lineage>
        <taxon>Eukaryota</taxon>
        <taxon>Fungi</taxon>
        <taxon>Fungi incertae sedis</taxon>
        <taxon>Mucoromycota</taxon>
        <taxon>Glomeromycotina</taxon>
        <taxon>Glomeromycetes</taxon>
        <taxon>Diversisporales</taxon>
        <taxon>Gigasporaceae</taxon>
        <taxon>Gigaspora</taxon>
    </lineage>
</organism>
<protein>
    <submittedName>
        <fullName evidence="1">Uncharacterized protein</fullName>
    </submittedName>
</protein>
<gene>
    <name evidence="1" type="ORF">F8M41_023665</name>
</gene>
<keyword evidence="2" id="KW-1185">Reference proteome</keyword>
<sequence length="96" mass="11141">MFIIADLGNVKSEFLLYSTKETHDSSNRKRSTKKISKEVARQIKVVEEQERCKQILDGYIKLKEQLPPTLHKMSNVELLKKGGLLFTIVAIQYQIY</sequence>
<reference evidence="1 2" key="1">
    <citation type="journal article" date="2019" name="Environ. Microbiol.">
        <title>At the nexus of three kingdoms: the genome of the mycorrhizal fungus Gigaspora margarita provides insights into plant, endobacterial and fungal interactions.</title>
        <authorList>
            <person name="Venice F."/>
            <person name="Ghignone S."/>
            <person name="Salvioli di Fossalunga A."/>
            <person name="Amselem J."/>
            <person name="Novero M."/>
            <person name="Xianan X."/>
            <person name="Sedzielewska Toro K."/>
            <person name="Morin E."/>
            <person name="Lipzen A."/>
            <person name="Grigoriev I.V."/>
            <person name="Henrissat B."/>
            <person name="Martin F.M."/>
            <person name="Bonfante P."/>
        </authorList>
    </citation>
    <scope>NUCLEOTIDE SEQUENCE [LARGE SCALE GENOMIC DNA]</scope>
    <source>
        <strain evidence="1 2">BEG34</strain>
    </source>
</reference>